<accession>A0A2T7EYF7</accession>
<dbReference type="EMBL" id="CM009750">
    <property type="protein sequence ID" value="PUZ72860.1"/>
    <property type="molecule type" value="Genomic_DNA"/>
</dbReference>
<feature type="compositionally biased region" description="Pro residues" evidence="1">
    <location>
        <begin position="115"/>
        <end position="140"/>
    </location>
</feature>
<dbReference type="AlphaFoldDB" id="A0A2T7EYF7"/>
<gene>
    <name evidence="2" type="ORF">GQ55_2G429200</name>
</gene>
<proteinExistence type="predicted"/>
<dbReference type="Proteomes" id="UP000244336">
    <property type="component" value="Chromosome 2"/>
</dbReference>
<name>A0A2T7EYF7_9POAL</name>
<keyword evidence="3" id="KW-1185">Reference proteome</keyword>
<feature type="region of interest" description="Disordered" evidence="1">
    <location>
        <begin position="81"/>
        <end position="180"/>
    </location>
</feature>
<evidence type="ECO:0000313" key="2">
    <source>
        <dbReference type="EMBL" id="PUZ72860.1"/>
    </source>
</evidence>
<dbReference type="Gramene" id="PUZ72860">
    <property type="protein sequence ID" value="PUZ72860"/>
    <property type="gene ID" value="GQ55_2G429200"/>
</dbReference>
<evidence type="ECO:0000256" key="1">
    <source>
        <dbReference type="SAM" id="MobiDB-lite"/>
    </source>
</evidence>
<reference evidence="2 3" key="1">
    <citation type="submission" date="2018-04" db="EMBL/GenBank/DDBJ databases">
        <title>WGS assembly of Panicum hallii var. hallii HAL2.</title>
        <authorList>
            <person name="Lovell J."/>
            <person name="Jenkins J."/>
            <person name="Lowry D."/>
            <person name="Mamidi S."/>
            <person name="Sreedasyam A."/>
            <person name="Weng X."/>
            <person name="Barry K."/>
            <person name="Bonette J."/>
            <person name="Campitelli B."/>
            <person name="Daum C."/>
            <person name="Gordon S."/>
            <person name="Gould B."/>
            <person name="Lipzen A."/>
            <person name="MacQueen A."/>
            <person name="Palacio-Mejia J."/>
            <person name="Plott C."/>
            <person name="Shakirov E."/>
            <person name="Shu S."/>
            <person name="Yoshinaga Y."/>
            <person name="Zane M."/>
            <person name="Rokhsar D."/>
            <person name="Grimwood J."/>
            <person name="Schmutz J."/>
            <person name="Juenger T."/>
        </authorList>
    </citation>
    <scope>NUCLEOTIDE SEQUENCE [LARGE SCALE GENOMIC DNA]</scope>
    <source>
        <strain evidence="3">cv. HAL2</strain>
    </source>
</reference>
<feature type="region of interest" description="Disordered" evidence="1">
    <location>
        <begin position="1"/>
        <end position="59"/>
    </location>
</feature>
<feature type="compositionally biased region" description="Basic and acidic residues" evidence="1">
    <location>
        <begin position="98"/>
        <end position="114"/>
    </location>
</feature>
<protein>
    <submittedName>
        <fullName evidence="2">Uncharacterized protein</fullName>
    </submittedName>
</protein>
<organism evidence="2 3">
    <name type="scientific">Panicum hallii var. hallii</name>
    <dbReference type="NCBI Taxonomy" id="1504633"/>
    <lineage>
        <taxon>Eukaryota</taxon>
        <taxon>Viridiplantae</taxon>
        <taxon>Streptophyta</taxon>
        <taxon>Embryophyta</taxon>
        <taxon>Tracheophyta</taxon>
        <taxon>Spermatophyta</taxon>
        <taxon>Magnoliopsida</taxon>
        <taxon>Liliopsida</taxon>
        <taxon>Poales</taxon>
        <taxon>Poaceae</taxon>
        <taxon>PACMAD clade</taxon>
        <taxon>Panicoideae</taxon>
        <taxon>Panicodae</taxon>
        <taxon>Paniceae</taxon>
        <taxon>Panicinae</taxon>
        <taxon>Panicum</taxon>
        <taxon>Panicum sect. Panicum</taxon>
    </lineage>
</organism>
<feature type="compositionally biased region" description="Low complexity" evidence="1">
    <location>
        <begin position="34"/>
        <end position="43"/>
    </location>
</feature>
<sequence length="180" mass="19620">MSLTPVSDFVPSIGVTKRNPNKVLRCPRKKNHQPSPCSCAAPRSAPPKEREPSTVDSLSLLSCPCPPQPPFLSRLTILAFPPVRLHPPPSRRASPPRLRGEGARPARERLRPERSPPPVPPPQVSPLPPPPPPPPPPPLPSFRGVSSEKFSGVSVTRIGRRRRTGLCRRLPFYGGVPTQP</sequence>
<evidence type="ECO:0000313" key="3">
    <source>
        <dbReference type="Proteomes" id="UP000244336"/>
    </source>
</evidence>